<dbReference type="HOGENOM" id="CLU_043142_2_0_9"/>
<evidence type="ECO:0000313" key="2">
    <source>
        <dbReference type="Proteomes" id="UP000003494"/>
    </source>
</evidence>
<dbReference type="EMBL" id="ACIP02000002">
    <property type="protein sequence ID" value="EEP28630.1"/>
    <property type="molecule type" value="Genomic_DNA"/>
</dbReference>
<reference evidence="1" key="1">
    <citation type="submission" date="2009-04" db="EMBL/GenBank/DDBJ databases">
        <authorList>
            <person name="Weinstock G."/>
            <person name="Sodergren E."/>
            <person name="Clifton S."/>
            <person name="Fulton L."/>
            <person name="Fulton B."/>
            <person name="Courtney L."/>
            <person name="Fronick C."/>
            <person name="Harrison M."/>
            <person name="Strong C."/>
            <person name="Farmer C."/>
            <person name="Delahaunty K."/>
            <person name="Markovic C."/>
            <person name="Hall O."/>
            <person name="Minx P."/>
            <person name="Tomlinson C."/>
            <person name="Mitreva M."/>
            <person name="Nelson J."/>
            <person name="Hou S."/>
            <person name="Wollam A."/>
            <person name="Pepin K.H."/>
            <person name="Johnson M."/>
            <person name="Bhonagiri V."/>
            <person name="Nash W.E."/>
            <person name="Warren W."/>
            <person name="Chinwalla A."/>
            <person name="Mardis E.R."/>
            <person name="Wilson R.K."/>
        </authorList>
    </citation>
    <scope>NUCLEOTIDE SEQUENCE [LARGE SCALE GENOMIC DNA]</scope>
    <source>
        <strain evidence="1">DSM 14600</strain>
    </source>
</reference>
<dbReference type="AlphaFoldDB" id="C4GBY7"/>
<name>C4GBY7_9FIRM</name>
<sequence>MHWQGGNMADLIEYIRWRGDLTFSERPFNDVDNLVLSQIAYHAFDGIIPSPGQGQISLQEAADLFLEHPERGAIPGQDQSQNNRFLKEAASCPRFGRVLVSDFVNDISDYCNNRMQFSALCYHLPDDSHYCAFRGTDDTVVGWREDFMFSYEITNAQKEAAFYLASRVTENPDALWRVGGHSKGGTLAVYAATNLVADLQDRIDSVYSNDGPGIPEEFSNREGQARIQKRIHKFTPTYGMIGMLLEDPDTIRYPAKAQEEGSLTIVKSSARDIVQHWALSWQVEGDHFQTALDQQPRVKHLNRVFDRWIRSASFEERQAFIRTLFDSMNEVGSNVSDLLKSPIQVGNIVLGHMRDADSLTQSAIRKFFDSLGHENQRQLLEGLQQTQKNLLKRLGITGGDNNLSDQQKSD</sequence>
<evidence type="ECO:0008006" key="3">
    <source>
        <dbReference type="Google" id="ProtNLM"/>
    </source>
</evidence>
<dbReference type="InterPro" id="IPR024499">
    <property type="entry name" value="Mbeg1-like"/>
</dbReference>
<accession>C4GBY7</accession>
<dbReference type="STRING" id="626523.GCWU000342_01441"/>
<dbReference type="ESTHER" id="9firm-c4gby7">
    <property type="family name" value="Mbeg1-like"/>
</dbReference>
<dbReference type="Proteomes" id="UP000003494">
    <property type="component" value="Unassembled WGS sequence"/>
</dbReference>
<proteinExistence type="predicted"/>
<gene>
    <name evidence="1" type="ORF">GCWU000342_01441</name>
</gene>
<keyword evidence="2" id="KW-1185">Reference proteome</keyword>
<dbReference type="Pfam" id="PF11187">
    <property type="entry name" value="Mbeg1-like"/>
    <property type="match status" value="1"/>
</dbReference>
<dbReference type="SUPFAM" id="SSF53474">
    <property type="entry name" value="alpha/beta-Hydrolases"/>
    <property type="match status" value="1"/>
</dbReference>
<dbReference type="eggNOG" id="COG2267">
    <property type="taxonomic scope" value="Bacteria"/>
</dbReference>
<comment type="caution">
    <text evidence="1">The sequence shown here is derived from an EMBL/GenBank/DDBJ whole genome shotgun (WGS) entry which is preliminary data.</text>
</comment>
<organism evidence="1 2">
    <name type="scientific">Shuttleworthella satelles DSM 14600</name>
    <dbReference type="NCBI Taxonomy" id="626523"/>
    <lineage>
        <taxon>Bacteria</taxon>
        <taxon>Bacillati</taxon>
        <taxon>Bacillota</taxon>
        <taxon>Clostridia</taxon>
        <taxon>Lachnospirales</taxon>
        <taxon>Lachnospiraceae</taxon>
        <taxon>Shuttleworthella</taxon>
    </lineage>
</organism>
<evidence type="ECO:0000313" key="1">
    <source>
        <dbReference type="EMBL" id="EEP28630.1"/>
    </source>
</evidence>
<dbReference type="InterPro" id="IPR029058">
    <property type="entry name" value="AB_hydrolase_fold"/>
</dbReference>
<protein>
    <recommendedName>
        <fullName evidence="3">DUF2974 domain-containing protein</fullName>
    </recommendedName>
</protein>